<dbReference type="AlphaFoldDB" id="A0AB38NSS3"/>
<protein>
    <submittedName>
        <fullName evidence="2">Porin</fullName>
    </submittedName>
</protein>
<feature type="signal peptide" evidence="1">
    <location>
        <begin position="1"/>
        <end position="24"/>
    </location>
</feature>
<reference evidence="2 3" key="1">
    <citation type="submission" date="2019-04" db="EMBL/GenBank/DDBJ databases">
        <title>A reverse ecology approach based on a biological definition of microbial populations.</title>
        <authorList>
            <person name="Arevalo P."/>
            <person name="Vaninsberghe D."/>
            <person name="Elsherbini J."/>
            <person name="Gore J."/>
            <person name="Polz M."/>
        </authorList>
    </citation>
    <scope>NUCLEOTIDE SEQUENCE [LARGE SCALE GENOMIC DNA]</scope>
    <source>
        <strain evidence="2 3">10N.222.45.A8</strain>
    </source>
</reference>
<evidence type="ECO:0000256" key="1">
    <source>
        <dbReference type="SAM" id="SignalP"/>
    </source>
</evidence>
<sequence>MTVKKTLLSVVITNTLLISAGASAADDRTMSPSDIFFYDALKFGGHVGTSIEVEEKNITDFASWGGGKSKERTTTHEVFNVFYNNAAWNATALYAFKLENRKKKKGAYAETENGYKHLLSLNKSFQLGNGWGTGLIYELEYTKGDIVTSAKVDGLKTTKAEHSIRPYLTYWNNEYSAGFYSNLEYLYNDSDKSAWGSREEEGYSLLFKPYKRFGQWEVAAELYYQVKENKAKTGNGSLNEASDFTEMYIEPIVQYSFEEAGTMYVRARIGENETKHTDGWAKNETFFKDIRKATLGYEQAIGDDWLVKGELEWAKDTETFSKLKGEEKTVEQETMYLQALYRF</sequence>
<dbReference type="RefSeq" id="WP_009847626.1">
    <property type="nucleotide sequence ID" value="NZ_AP025510.1"/>
</dbReference>
<keyword evidence="1" id="KW-0732">Signal</keyword>
<evidence type="ECO:0000313" key="2">
    <source>
        <dbReference type="EMBL" id="TKG34794.1"/>
    </source>
</evidence>
<dbReference type="InterPro" id="IPR031609">
    <property type="entry name" value="CymA"/>
</dbReference>
<evidence type="ECO:0000313" key="3">
    <source>
        <dbReference type="Proteomes" id="UP000308018"/>
    </source>
</evidence>
<dbReference type="Pfam" id="PF16941">
    <property type="entry name" value="CymA"/>
    <property type="match status" value="1"/>
</dbReference>
<feature type="chain" id="PRO_5044189931" evidence="1">
    <location>
        <begin position="25"/>
        <end position="343"/>
    </location>
</feature>
<dbReference type="GeneID" id="77315317"/>
<name>A0AB38NSS3_9VIBR</name>
<proteinExistence type="predicted"/>
<accession>A0AB38NSS3</accession>
<gene>
    <name evidence="2" type="ORF">FC057_07315</name>
</gene>
<organism evidence="2 3">
    <name type="scientific">Vibrio tasmaniensis</name>
    <dbReference type="NCBI Taxonomy" id="212663"/>
    <lineage>
        <taxon>Bacteria</taxon>
        <taxon>Pseudomonadati</taxon>
        <taxon>Pseudomonadota</taxon>
        <taxon>Gammaproteobacteria</taxon>
        <taxon>Vibrionales</taxon>
        <taxon>Vibrionaceae</taxon>
        <taxon>Vibrio</taxon>
    </lineage>
</organism>
<dbReference type="EMBL" id="SYVV01000009">
    <property type="protein sequence ID" value="TKG34794.1"/>
    <property type="molecule type" value="Genomic_DNA"/>
</dbReference>
<comment type="caution">
    <text evidence="2">The sequence shown here is derived from an EMBL/GenBank/DDBJ whole genome shotgun (WGS) entry which is preliminary data.</text>
</comment>
<dbReference type="Proteomes" id="UP000308018">
    <property type="component" value="Unassembled WGS sequence"/>
</dbReference>
<dbReference type="GO" id="GO:0098657">
    <property type="term" value="P:import into cell"/>
    <property type="evidence" value="ECO:0007669"/>
    <property type="project" value="InterPro"/>
</dbReference>